<dbReference type="EMBL" id="CAJB01000121">
    <property type="protein sequence ID" value="CCH77621.1"/>
    <property type="molecule type" value="Genomic_DNA"/>
</dbReference>
<evidence type="ECO:0008006" key="4">
    <source>
        <dbReference type="Google" id="ProtNLM"/>
    </source>
</evidence>
<feature type="transmembrane region" description="Helical" evidence="1">
    <location>
        <begin position="84"/>
        <end position="103"/>
    </location>
</feature>
<evidence type="ECO:0000313" key="2">
    <source>
        <dbReference type="EMBL" id="CCH77621.1"/>
    </source>
</evidence>
<keyword evidence="3" id="KW-1185">Reference proteome</keyword>
<keyword evidence="1" id="KW-0472">Membrane</keyword>
<comment type="caution">
    <text evidence="2">The sequence shown here is derived from an EMBL/GenBank/DDBJ whole genome shotgun (WGS) entry which is preliminary data.</text>
</comment>
<reference evidence="2 3" key="1">
    <citation type="journal article" date="2013" name="ISME J.">
        <title>A metabolic model for members of the genus Tetrasphaera involved in enhanced biological phosphorus removal.</title>
        <authorList>
            <person name="Kristiansen R."/>
            <person name="Nguyen H.T.T."/>
            <person name="Saunders A.M."/>
            <person name="Nielsen J.L."/>
            <person name="Wimmer R."/>
            <person name="Le V.Q."/>
            <person name="McIlroy S.J."/>
            <person name="Petrovski S."/>
            <person name="Seviour R.J."/>
            <person name="Calteau A."/>
            <person name="Nielsen K.L."/>
            <person name="Nielsen P.H."/>
        </authorList>
    </citation>
    <scope>NUCLEOTIDE SEQUENCE [LARGE SCALE GENOMIC DNA]</scope>
    <source>
        <strain evidence="2 3">T1-X7</strain>
    </source>
</reference>
<feature type="transmembrane region" description="Helical" evidence="1">
    <location>
        <begin position="135"/>
        <end position="159"/>
    </location>
</feature>
<organism evidence="2 3">
    <name type="scientific">Nostocoides japonicum T1-X7</name>
    <dbReference type="NCBI Taxonomy" id="1194083"/>
    <lineage>
        <taxon>Bacteria</taxon>
        <taxon>Bacillati</taxon>
        <taxon>Actinomycetota</taxon>
        <taxon>Actinomycetes</taxon>
        <taxon>Micrococcales</taxon>
        <taxon>Intrasporangiaceae</taxon>
        <taxon>Nostocoides</taxon>
    </lineage>
</organism>
<feature type="transmembrane region" description="Helical" evidence="1">
    <location>
        <begin position="53"/>
        <end position="72"/>
    </location>
</feature>
<dbReference type="AlphaFoldDB" id="A0A077LVA2"/>
<dbReference type="OrthoDB" id="5147569at2"/>
<feature type="transmembrane region" description="Helical" evidence="1">
    <location>
        <begin position="166"/>
        <end position="182"/>
    </location>
</feature>
<feature type="transmembrane region" description="Helical" evidence="1">
    <location>
        <begin position="188"/>
        <end position="206"/>
    </location>
</feature>
<gene>
    <name evidence="2" type="ORF">BN12_2070004</name>
</gene>
<proteinExistence type="predicted"/>
<dbReference type="STRING" id="1194083.BN12_2070004"/>
<keyword evidence="1" id="KW-1133">Transmembrane helix</keyword>
<accession>A0A077LVA2</accession>
<protein>
    <recommendedName>
        <fullName evidence="4">DUF4386 family protein</fullName>
    </recommendedName>
</protein>
<evidence type="ECO:0000256" key="1">
    <source>
        <dbReference type="SAM" id="Phobius"/>
    </source>
</evidence>
<keyword evidence="1" id="KW-0812">Transmembrane</keyword>
<evidence type="ECO:0000313" key="3">
    <source>
        <dbReference type="Proteomes" id="UP000035721"/>
    </source>
</evidence>
<dbReference type="RefSeq" id="WP_048554517.1">
    <property type="nucleotide sequence ID" value="NZ_HF570958.1"/>
</dbReference>
<name>A0A077LVA2_9MICO</name>
<dbReference type="Proteomes" id="UP000035721">
    <property type="component" value="Unassembled WGS sequence"/>
</dbReference>
<sequence>MEHTPRRLLGTRAVATLLVVAAVCDTLEQVLSPLTGGTTYDDLTAIAHHEGQFVLSVLVGMVGTLLFVPGLLGLTARTVHRAPVASRIAAALVCVGFPGFVGVRMGQAAELQAVRDGLPARSTADLVDHLSANPIGAVIVGCFLVGTVVGVVVLAVAVWRAGLPRVAAVLVGAFGIADMVTEGTVPGWISHLLLVAGLGWIAVALVRGERADTASERPAVAPDTLAA</sequence>